<dbReference type="Gene3D" id="3.30.420.280">
    <property type="match status" value="1"/>
</dbReference>
<dbReference type="GeneID" id="77951627"/>
<dbReference type="KEGG" id="vg:77951627"/>
<dbReference type="Gene3D" id="3.40.50.300">
    <property type="entry name" value="P-loop containing nucleotide triphosphate hydrolases"/>
    <property type="match status" value="1"/>
</dbReference>
<reference evidence="1 2" key="1">
    <citation type="submission" date="2020-10" db="EMBL/GenBank/DDBJ databases">
        <title>Novel bacteriophages targeting Providencia spp. as potential agents for phage therapy.</title>
        <authorList>
            <person name="Rakov C."/>
            <person name="Alkalay-Oren S."/>
            <person name="Coppenhagen-Glazer S."/>
            <person name="Hazan R."/>
        </authorList>
    </citation>
    <scope>NUCLEOTIDE SEQUENCE [LARGE SCALE GENOMIC DNA]</scope>
</reference>
<dbReference type="Proteomes" id="UP000594422">
    <property type="component" value="Segment"/>
</dbReference>
<organism evidence="1 2">
    <name type="scientific">Providencia phage PSTCR7</name>
    <dbReference type="NCBI Taxonomy" id="2783549"/>
    <lineage>
        <taxon>Viruses</taxon>
        <taxon>Duplodnaviria</taxon>
        <taxon>Heunggongvirae</taxon>
        <taxon>Uroviricota</taxon>
        <taxon>Caudoviricetes</taxon>
        <taxon>Craquatrovirus</taxon>
        <taxon>Craquatrovirus PSTCR7</taxon>
    </lineage>
</organism>
<evidence type="ECO:0000313" key="2">
    <source>
        <dbReference type="Proteomes" id="UP000594422"/>
    </source>
</evidence>
<sequence>MAIKLVWKPHPGSQSLALSCPADEILYHGTRGPGKTDAQLMRFRKNVGVGYGKFWRGVIFDREYKNLDDLVAKSQRWFPEFNDGCKFLSSKSDYKWVWPTGEELLFRVVKKPKDYWMYHGQEFPFIGWNELTKYPTSNLYEAMMSCNRSSFIPEQHPVRRRDGELVYLKPIPLETFSTTNPYGPGHNWVKKYFIDKAGAGQFYTETTRVYDPRTQQEVDVKRIRCHIFGSYRENPNLDVKYIANLVNMTDANKREAWLKGNWDITAGGMFDDLWKPHIHVVKPFAIPPTWKIDRSFDWGSSKPFSVGWWARSDGSDLILPDGTRKSTVRGDLFRIYEWYGTNGKENEGLMMNDSDIAAGIIRRELESGYFDRIVPGPADNSIWDVFNDSSTAAIMEQRVNIDGKYYAGVSWERSDKSPGSRVKGWKLIREYLQGAIPKDGKREKPGLFIFDTCKYTLDLFPSLPRDENNMDDIDTEVEDHIADEMRYRVMYDKLNLGISRTRGQ</sequence>
<keyword evidence="2" id="KW-1185">Reference proteome</keyword>
<dbReference type="PROSITE" id="PS51257">
    <property type="entry name" value="PROKAR_LIPOPROTEIN"/>
    <property type="match status" value="1"/>
</dbReference>
<accession>A0A7S9SWE7</accession>
<dbReference type="EMBL" id="MW057861">
    <property type="protein sequence ID" value="QPI18517.1"/>
    <property type="molecule type" value="Genomic_DNA"/>
</dbReference>
<dbReference type="InterPro" id="IPR027417">
    <property type="entry name" value="P-loop_NTPase"/>
</dbReference>
<name>A0A7S9SWE7_9CAUD</name>
<dbReference type="RefSeq" id="YP_010675304.1">
    <property type="nucleotide sequence ID" value="NC_071001.1"/>
</dbReference>
<protein>
    <submittedName>
        <fullName evidence="1">Terminase large subunit</fullName>
    </submittedName>
</protein>
<proteinExistence type="predicted"/>
<evidence type="ECO:0000313" key="1">
    <source>
        <dbReference type="EMBL" id="QPI18517.1"/>
    </source>
</evidence>